<comment type="caution">
    <text evidence="1">The sequence shown here is derived from an EMBL/GenBank/DDBJ whole genome shotgun (WGS) entry which is preliminary data.</text>
</comment>
<dbReference type="EMBL" id="JAPFQP010000001">
    <property type="protein sequence ID" value="MCX2718595.1"/>
    <property type="molecule type" value="Genomic_DNA"/>
</dbReference>
<protein>
    <submittedName>
        <fullName evidence="1">Uncharacterized protein</fullName>
    </submittedName>
</protein>
<name>A0AAE3MJ13_9FLAO</name>
<accession>A0AAE3MJ13</accession>
<evidence type="ECO:0000313" key="2">
    <source>
        <dbReference type="Proteomes" id="UP001207116"/>
    </source>
</evidence>
<dbReference type="AlphaFoldDB" id="A0AAE3MJ13"/>
<gene>
    <name evidence="1" type="ORF">OO016_03175</name>
</gene>
<reference evidence="1" key="1">
    <citation type="submission" date="2022-11" db="EMBL/GenBank/DDBJ databases">
        <title>The characterization of three novel Bacteroidetes species and genomic analysis of their roles in tidal elemental geochemical cycles.</title>
        <authorList>
            <person name="Ma K.-J."/>
        </authorList>
    </citation>
    <scope>NUCLEOTIDE SEQUENCE</scope>
    <source>
        <strain evidence="1">M415</strain>
    </source>
</reference>
<proteinExistence type="predicted"/>
<dbReference type="RefSeq" id="WP_266010765.1">
    <property type="nucleotide sequence ID" value="NZ_JAPFQP010000001.1"/>
</dbReference>
<evidence type="ECO:0000313" key="1">
    <source>
        <dbReference type="EMBL" id="MCX2718595.1"/>
    </source>
</evidence>
<dbReference type="Proteomes" id="UP001207116">
    <property type="component" value="Unassembled WGS sequence"/>
</dbReference>
<organism evidence="1 2">
    <name type="scientific">Lentiprolixibacter aurantiacus</name>
    <dbReference type="NCBI Taxonomy" id="2993939"/>
    <lineage>
        <taxon>Bacteria</taxon>
        <taxon>Pseudomonadati</taxon>
        <taxon>Bacteroidota</taxon>
        <taxon>Flavobacteriia</taxon>
        <taxon>Flavobacteriales</taxon>
        <taxon>Flavobacteriaceae</taxon>
        <taxon>Lentiprolixibacter</taxon>
    </lineage>
</organism>
<sequence length="255" mass="29532">MPVTTTERSDEVDTNLFGMGLYNEFGIESAIGYEETEPGDWFHKIGVGALKKTEGPYQFTTSYEIRPAIFQVEPLPNKLRISCISDNLYGYAYKLTKEFSLEENVLSIGYQLDNIGQKAIATDEYVHNFMGIDKGLIGKDYELNLPFKLEQNEFQMLVNPEEKMTLRSKEISFNNTPQEQFFVSHLNGSKTVRAQWELHHLKSKIGIRETGSFSTQKVNLWGWEHVVSPELFHKISLNPGKRVSWWRRYDFFPLL</sequence>
<keyword evidence="2" id="KW-1185">Reference proteome</keyword>